<evidence type="ECO:0000313" key="3">
    <source>
        <dbReference type="Proteomes" id="UP000262939"/>
    </source>
</evidence>
<dbReference type="SUPFAM" id="SSF51182">
    <property type="entry name" value="RmlC-like cupins"/>
    <property type="match status" value="1"/>
</dbReference>
<evidence type="ECO:0000313" key="2">
    <source>
        <dbReference type="EMBL" id="RFU63840.1"/>
    </source>
</evidence>
<dbReference type="InterPro" id="IPR014500">
    <property type="entry name" value="UCP019307_cupin"/>
</dbReference>
<dbReference type="InterPro" id="IPR014710">
    <property type="entry name" value="RmlC-like_jellyroll"/>
</dbReference>
<evidence type="ECO:0000259" key="1">
    <source>
        <dbReference type="Pfam" id="PF07883"/>
    </source>
</evidence>
<dbReference type="Proteomes" id="UP000262939">
    <property type="component" value="Unassembled WGS sequence"/>
</dbReference>
<dbReference type="CDD" id="cd02219">
    <property type="entry name" value="cupin_YjlB-like"/>
    <property type="match status" value="1"/>
</dbReference>
<sequence>MTEVKSFYLEDDGIIPNNPNLPVIFYPAALKGKGSQAEDIFHENNWGNSWMDGIFDFHHYHSNAHEALAVVKGTATVQIGGSNGKELQLSEGDVVVLPAGTGHKRIDSSPDFKVAGAYPDGKEYNTKTANGEDRLIALEDIKKVPLPKYDPLFGTEGPLLKLWKNTGV</sequence>
<reference evidence="2 3" key="1">
    <citation type="submission" date="2018-08" db="EMBL/GenBank/DDBJ databases">
        <title>Bacillus chawlae sp. nov., Bacillus glennii sp. nov., and Bacillus saganii sp. nov. Isolated from the Vehicle Assembly Building at Kennedy Space Center where the Viking Spacecraft were Assembled.</title>
        <authorList>
            <person name="Seuylemezian A."/>
            <person name="Vaishampayan P."/>
        </authorList>
    </citation>
    <scope>NUCLEOTIDE SEQUENCE [LARGE SCALE GENOMIC DNA]</scope>
    <source>
        <strain evidence="2 3">V44-8</strain>
    </source>
</reference>
<dbReference type="AlphaFoldDB" id="A0A372LEW5"/>
<dbReference type="InterPro" id="IPR011051">
    <property type="entry name" value="RmlC_Cupin_sf"/>
</dbReference>
<dbReference type="RefSeq" id="WP_117322476.1">
    <property type="nucleotide sequence ID" value="NZ_QVTD01000005.1"/>
</dbReference>
<dbReference type="Gene3D" id="2.60.120.10">
    <property type="entry name" value="Jelly Rolls"/>
    <property type="match status" value="1"/>
</dbReference>
<comment type="caution">
    <text evidence="2">The sequence shown here is derived from an EMBL/GenBank/DDBJ whole genome shotgun (WGS) entry which is preliminary data.</text>
</comment>
<dbReference type="EMBL" id="QVTD01000005">
    <property type="protein sequence ID" value="RFU63840.1"/>
    <property type="molecule type" value="Genomic_DNA"/>
</dbReference>
<organism evidence="2 3">
    <name type="scientific">Peribacillus glennii</name>
    <dbReference type="NCBI Taxonomy" id="2303991"/>
    <lineage>
        <taxon>Bacteria</taxon>
        <taxon>Bacillati</taxon>
        <taxon>Bacillota</taxon>
        <taxon>Bacilli</taxon>
        <taxon>Bacillales</taxon>
        <taxon>Bacillaceae</taxon>
        <taxon>Peribacillus</taxon>
    </lineage>
</organism>
<dbReference type="PANTHER" id="PTHR36448:SF2">
    <property type="entry name" value="CUPIN TYPE-1 DOMAIN-CONTAINING PROTEIN"/>
    <property type="match status" value="1"/>
</dbReference>
<dbReference type="InterPro" id="IPR013096">
    <property type="entry name" value="Cupin_2"/>
</dbReference>
<accession>A0A372LEW5</accession>
<keyword evidence="3" id="KW-1185">Reference proteome</keyword>
<dbReference type="OrthoDB" id="9791759at2"/>
<feature type="domain" description="Cupin type-2" evidence="1">
    <location>
        <begin position="58"/>
        <end position="104"/>
    </location>
</feature>
<dbReference type="Pfam" id="PF07883">
    <property type="entry name" value="Cupin_2"/>
    <property type="match status" value="1"/>
</dbReference>
<protein>
    <submittedName>
        <fullName evidence="2">Cupin domain-containing protein</fullName>
    </submittedName>
</protein>
<gene>
    <name evidence="2" type="ORF">D0466_10270</name>
</gene>
<dbReference type="PANTHER" id="PTHR36448">
    <property type="entry name" value="BLR7373 PROTEIN"/>
    <property type="match status" value="1"/>
</dbReference>
<dbReference type="PIRSF" id="PIRSF019307">
    <property type="entry name" value="UCP019307"/>
    <property type="match status" value="1"/>
</dbReference>
<name>A0A372LEW5_9BACI</name>
<proteinExistence type="predicted"/>
<dbReference type="InterPro" id="IPR047121">
    <property type="entry name" value="YjiB-like"/>
</dbReference>